<accession>T2M2X5</accession>
<feature type="domain" description="ABC transporter" evidence="10">
    <location>
        <begin position="40"/>
        <end position="285"/>
    </location>
</feature>
<evidence type="ECO:0000259" key="10">
    <source>
        <dbReference type="PROSITE" id="PS50893"/>
    </source>
</evidence>
<dbReference type="OrthoDB" id="66620at2759"/>
<dbReference type="FunFam" id="3.40.50.300:FF:000622">
    <property type="entry name" value="ATP-binding cassette sub-family G member 2"/>
    <property type="match status" value="1"/>
</dbReference>
<feature type="transmembrane region" description="Helical" evidence="9">
    <location>
        <begin position="607"/>
        <end position="628"/>
    </location>
</feature>
<dbReference type="InterPro" id="IPR027417">
    <property type="entry name" value="P-loop_NTPase"/>
</dbReference>
<dbReference type="GO" id="GO:0016324">
    <property type="term" value="C:apical plasma membrane"/>
    <property type="evidence" value="ECO:0007669"/>
    <property type="project" value="UniProtKB-ARBA"/>
</dbReference>
<feature type="transmembrane region" description="Helical" evidence="9">
    <location>
        <begin position="530"/>
        <end position="552"/>
    </location>
</feature>
<name>T2M2X5_HYDVU</name>
<evidence type="ECO:0000256" key="6">
    <source>
        <dbReference type="ARBA" id="ARBA00022840"/>
    </source>
</evidence>
<dbReference type="PANTHER" id="PTHR48041:SF116">
    <property type="entry name" value="PROTEIN BROWN"/>
    <property type="match status" value="1"/>
</dbReference>
<dbReference type="SMART" id="SM00382">
    <property type="entry name" value="AAA"/>
    <property type="match status" value="1"/>
</dbReference>
<keyword evidence="5" id="KW-0547">Nucleotide-binding</keyword>
<dbReference type="InterPro" id="IPR003439">
    <property type="entry name" value="ABC_transporter-like_ATP-bd"/>
</dbReference>
<keyword evidence="6 11" id="KW-0067">ATP-binding</keyword>
<dbReference type="InterPro" id="IPR050352">
    <property type="entry name" value="ABCG_transporters"/>
</dbReference>
<dbReference type="InterPro" id="IPR013525">
    <property type="entry name" value="ABC2_TM"/>
</dbReference>
<feature type="transmembrane region" description="Helical" evidence="9">
    <location>
        <begin position="497"/>
        <end position="518"/>
    </location>
</feature>
<keyword evidence="4 9" id="KW-0812">Transmembrane</keyword>
<dbReference type="Pfam" id="PF19055">
    <property type="entry name" value="ABC2_membrane_7"/>
    <property type="match status" value="1"/>
</dbReference>
<keyword evidence="8 9" id="KW-0472">Membrane</keyword>
<dbReference type="EMBL" id="HAAD01000341">
    <property type="protein sequence ID" value="CDG66573.1"/>
    <property type="molecule type" value="mRNA"/>
</dbReference>
<sequence length="637" mass="72178">MTAVSLYDDDQTDYLIDDKESRKISRKSSTLSREVTETELVYHDLEYVIPVKEKRKKFNKTILTGCSGIMRPGLNAIMGPTGSGKTTLLDLLGGRKDKRFLKGHVFVNGIPQTSDFKLSSGFVVQDDVVMGTLTVRENLYFSANLRLPSTFSSSHRKDRVETIIKDLQLTLCADTLVGAQNRRGISGGERKRTCIGMELVTSPNVLFLDEPTTGLDASTAVVVMKLLRKQAAKGRTIIFSIHQPRYSIFKLFDNLTLLVKGQTVYNGDAKLSMSYFESLGYMCETFNNPADFYMDVLSDEKMSVEDGSNTEEPVKKVSNESLVKMYKNSDMHVKTMSEIKSVYDSSKYIDEVEVRNKNQYPSSFFRQIRFLSVRSMKNMVRDPRGLISQLFVGVVNAAITGAIYWRLKNDSAGIQNREGLFYFILMNQVFSNLSAISIFYNERPIFRNECSNGYYRISSYFLSKLFFDVLPLRIIPLIVFSLMVYFMTGLKLGVDNFFIFVVSLLTANLTGSSICIFVSSSTSNIAVANLLVTLPFVFMQVFSGFLLNLASITKVLRWLQYLSIFRYSLASLEINELKGMTFSDCPTKNQTCTGDQHLEKQGFDSTFLWLNQVILISAASFLYFLAYLQLRRMKKTV</sequence>
<dbReference type="CDD" id="cd03213">
    <property type="entry name" value="ABCG_EPDR"/>
    <property type="match status" value="1"/>
</dbReference>
<comment type="similarity">
    <text evidence="2">Belongs to the ABC transporter superfamily. ABCG family. Eye pigment precursor importer (TC 3.A.1.204) subfamily.</text>
</comment>
<dbReference type="GO" id="GO:0140359">
    <property type="term" value="F:ABC-type transporter activity"/>
    <property type="evidence" value="ECO:0007669"/>
    <property type="project" value="InterPro"/>
</dbReference>
<dbReference type="OMA" id="DRFLLFW"/>
<comment type="subcellular location">
    <subcellularLocation>
        <location evidence="1">Membrane</location>
        <topology evidence="1">Multi-pass membrane protein</topology>
    </subcellularLocation>
</comment>
<evidence type="ECO:0000256" key="4">
    <source>
        <dbReference type="ARBA" id="ARBA00022692"/>
    </source>
</evidence>
<dbReference type="AlphaFoldDB" id="T2M2X5"/>
<dbReference type="GO" id="GO:0008514">
    <property type="term" value="F:organic anion transmembrane transporter activity"/>
    <property type="evidence" value="ECO:0007669"/>
    <property type="project" value="UniProtKB-ARBA"/>
</dbReference>
<evidence type="ECO:0000256" key="7">
    <source>
        <dbReference type="ARBA" id="ARBA00022989"/>
    </source>
</evidence>
<feature type="transmembrane region" description="Helical" evidence="9">
    <location>
        <begin position="386"/>
        <end position="407"/>
    </location>
</feature>
<proteinExistence type="evidence at transcript level"/>
<evidence type="ECO:0000256" key="3">
    <source>
        <dbReference type="ARBA" id="ARBA00022448"/>
    </source>
</evidence>
<dbReference type="GeneID" id="100213858"/>
<protein>
    <submittedName>
        <fullName evidence="11">ATP-binding cassette sub-family G member 2</fullName>
    </submittedName>
</protein>
<organism evidence="11">
    <name type="scientific">Hydra vulgaris</name>
    <name type="common">Hydra</name>
    <name type="synonym">Hydra attenuata</name>
    <dbReference type="NCBI Taxonomy" id="6087"/>
    <lineage>
        <taxon>Eukaryota</taxon>
        <taxon>Metazoa</taxon>
        <taxon>Cnidaria</taxon>
        <taxon>Hydrozoa</taxon>
        <taxon>Hydroidolina</taxon>
        <taxon>Anthoathecata</taxon>
        <taxon>Aplanulata</taxon>
        <taxon>Hydridae</taxon>
        <taxon>Hydra</taxon>
    </lineage>
</organism>
<dbReference type="PANTHER" id="PTHR48041">
    <property type="entry name" value="ABC TRANSPORTER G FAMILY MEMBER 28"/>
    <property type="match status" value="1"/>
</dbReference>
<evidence type="ECO:0000313" key="11">
    <source>
        <dbReference type="EMBL" id="CDG66573.1"/>
    </source>
</evidence>
<keyword evidence="7 9" id="KW-1133">Transmembrane helix</keyword>
<evidence type="ECO:0000256" key="8">
    <source>
        <dbReference type="ARBA" id="ARBA00023136"/>
    </source>
</evidence>
<keyword evidence="3" id="KW-0813">Transport</keyword>
<dbReference type="GO" id="GO:0016887">
    <property type="term" value="F:ATP hydrolysis activity"/>
    <property type="evidence" value="ECO:0007669"/>
    <property type="project" value="InterPro"/>
</dbReference>
<reference evidence="11" key="1">
    <citation type="journal article" date="2013" name="Genome Biol. Evol.">
        <title>Punctuated emergences of genetic and phenotypic innovations in eumetazoan, bilaterian, euteleostome, and hominidae ancestors.</title>
        <authorList>
            <person name="Wenger Y."/>
            <person name="Galliot B."/>
        </authorList>
    </citation>
    <scope>NUCLEOTIDE SEQUENCE</scope>
    <source>
        <tissue evidence="11">Whole animals</tissue>
    </source>
</reference>
<dbReference type="GO" id="GO:0015562">
    <property type="term" value="F:efflux transmembrane transporter activity"/>
    <property type="evidence" value="ECO:0007669"/>
    <property type="project" value="UniProtKB-ARBA"/>
</dbReference>
<dbReference type="KEGG" id="hmg:100213858"/>
<evidence type="ECO:0000256" key="1">
    <source>
        <dbReference type="ARBA" id="ARBA00004141"/>
    </source>
</evidence>
<gene>
    <name evidence="11" type="primary">ABCG2</name>
</gene>
<evidence type="ECO:0000256" key="9">
    <source>
        <dbReference type="SAM" id="Phobius"/>
    </source>
</evidence>
<evidence type="ECO:0000256" key="2">
    <source>
        <dbReference type="ARBA" id="ARBA00005814"/>
    </source>
</evidence>
<dbReference type="PROSITE" id="PS50893">
    <property type="entry name" value="ABC_TRANSPORTER_2"/>
    <property type="match status" value="1"/>
</dbReference>
<dbReference type="Gene3D" id="3.40.50.300">
    <property type="entry name" value="P-loop containing nucleotide triphosphate hydrolases"/>
    <property type="match status" value="1"/>
</dbReference>
<evidence type="ECO:0000256" key="5">
    <source>
        <dbReference type="ARBA" id="ARBA00022741"/>
    </source>
</evidence>
<dbReference type="Pfam" id="PF01061">
    <property type="entry name" value="ABC2_membrane"/>
    <property type="match status" value="1"/>
</dbReference>
<dbReference type="Pfam" id="PF00005">
    <property type="entry name" value="ABC_tran"/>
    <property type="match status" value="1"/>
</dbReference>
<dbReference type="GO" id="GO:0005524">
    <property type="term" value="F:ATP binding"/>
    <property type="evidence" value="ECO:0007669"/>
    <property type="project" value="UniProtKB-KW"/>
</dbReference>
<feature type="transmembrane region" description="Helical" evidence="9">
    <location>
        <begin position="461"/>
        <end position="485"/>
    </location>
</feature>
<dbReference type="SUPFAM" id="SSF52540">
    <property type="entry name" value="P-loop containing nucleoside triphosphate hydrolases"/>
    <property type="match status" value="1"/>
</dbReference>
<dbReference type="InterPro" id="IPR043926">
    <property type="entry name" value="ABCG_dom"/>
</dbReference>
<dbReference type="InterPro" id="IPR003593">
    <property type="entry name" value="AAA+_ATPase"/>
</dbReference>